<evidence type="ECO:0000313" key="4">
    <source>
        <dbReference type="Proteomes" id="UP000040576"/>
    </source>
</evidence>
<dbReference type="PANTHER" id="PTHR35146">
    <property type="entry name" value="UPF0178 PROTEIN YAII"/>
    <property type="match status" value="1"/>
</dbReference>
<gene>
    <name evidence="3" type="ORF">BT1A1_1639</name>
</gene>
<accession>A0A090IUV3</accession>
<dbReference type="Pfam" id="PF02639">
    <property type="entry name" value="DUF188"/>
    <property type="match status" value="1"/>
</dbReference>
<dbReference type="Proteomes" id="UP000040576">
    <property type="component" value="Unassembled WGS sequence"/>
</dbReference>
<proteinExistence type="inferred from homology"/>
<protein>
    <recommendedName>
        <fullName evidence="2">UPF0178 protein BT1A1_1639</fullName>
    </recommendedName>
</protein>
<organism evidence="3 4">
    <name type="scientific">Caldibacillus thermoamylovorans</name>
    <dbReference type="NCBI Taxonomy" id="35841"/>
    <lineage>
        <taxon>Bacteria</taxon>
        <taxon>Bacillati</taxon>
        <taxon>Bacillota</taxon>
        <taxon>Bacilli</taxon>
        <taxon>Bacillales</taxon>
        <taxon>Bacillaceae</taxon>
        <taxon>Caldibacillus</taxon>
    </lineage>
</organism>
<dbReference type="InterPro" id="IPR003791">
    <property type="entry name" value="UPF0178"/>
</dbReference>
<dbReference type="AlphaFoldDB" id="A0A090IUV3"/>
<reference evidence="3 4" key="1">
    <citation type="submission" date="2014-07" db="EMBL/GenBank/DDBJ databases">
        <authorList>
            <person name="Wibberg Daniel"/>
        </authorList>
    </citation>
    <scope>NUCLEOTIDE SEQUENCE [LARGE SCALE GENOMIC DNA]</scope>
</reference>
<name>A0A090IUV3_9BACI</name>
<comment type="similarity">
    <text evidence="1 2">Belongs to the UPF0178 family.</text>
</comment>
<sequence length="151" mass="16908">MENVLPKVLVDADGCPVIDETIKVAKQFGLQVLLFCDTSHAIDRPEAETIIVSKGADAVDFKLVNHVRKGDIIVTQDYGLASMVLAKKGYAINQNGWEYTSENIGQLLEFRYTSQKIRRAGGRLKGPKKRQKENDEKFEQALTELCLRAIN</sequence>
<dbReference type="PANTHER" id="PTHR35146:SF1">
    <property type="entry name" value="UPF0178 PROTEIN YAII"/>
    <property type="match status" value="1"/>
</dbReference>
<evidence type="ECO:0000256" key="1">
    <source>
        <dbReference type="ARBA" id="ARBA00008522"/>
    </source>
</evidence>
<keyword evidence="4" id="KW-1185">Reference proteome</keyword>
<evidence type="ECO:0000313" key="3">
    <source>
        <dbReference type="EMBL" id="CEE01467.1"/>
    </source>
</evidence>
<dbReference type="EMBL" id="CCRF01000047">
    <property type="protein sequence ID" value="CEE01467.1"/>
    <property type="molecule type" value="Genomic_DNA"/>
</dbReference>
<evidence type="ECO:0000256" key="2">
    <source>
        <dbReference type="HAMAP-Rule" id="MF_00489"/>
    </source>
</evidence>
<dbReference type="HAMAP" id="MF_00489">
    <property type="entry name" value="UPF0178"/>
    <property type="match status" value="1"/>
</dbReference>
<dbReference type="NCBIfam" id="NF001095">
    <property type="entry name" value="PRK00124.1"/>
    <property type="match status" value="1"/>
</dbReference>